<evidence type="ECO:0000313" key="16">
    <source>
        <dbReference type="EMBL" id="KNE18943.1"/>
    </source>
</evidence>
<dbReference type="Proteomes" id="UP000036780">
    <property type="component" value="Unassembled WGS sequence"/>
</dbReference>
<evidence type="ECO:0000256" key="2">
    <source>
        <dbReference type="ARBA" id="ARBA00004950"/>
    </source>
</evidence>
<evidence type="ECO:0000259" key="14">
    <source>
        <dbReference type="Pfam" id="PF00890"/>
    </source>
</evidence>
<evidence type="ECO:0000256" key="10">
    <source>
        <dbReference type="ARBA" id="ARBA00048305"/>
    </source>
</evidence>
<dbReference type="SUPFAM" id="SSF51905">
    <property type="entry name" value="FAD/NAD(P)-binding domain"/>
    <property type="match status" value="1"/>
</dbReference>
<organism evidence="16 17">
    <name type="scientific">Virgibacillus pantothenticus</name>
    <dbReference type="NCBI Taxonomy" id="1473"/>
    <lineage>
        <taxon>Bacteria</taxon>
        <taxon>Bacillati</taxon>
        <taxon>Bacillota</taxon>
        <taxon>Bacilli</taxon>
        <taxon>Bacillales</taxon>
        <taxon>Bacillaceae</taxon>
        <taxon>Virgibacillus</taxon>
    </lineage>
</organism>
<dbReference type="PANTHER" id="PTHR42716">
    <property type="entry name" value="L-ASPARTATE OXIDASE"/>
    <property type="match status" value="1"/>
</dbReference>
<dbReference type="PATRIC" id="fig|1473.5.peg.545"/>
<dbReference type="EMBL" id="LGTO01000007">
    <property type="protein sequence ID" value="KNE18943.1"/>
    <property type="molecule type" value="Genomic_DNA"/>
</dbReference>
<evidence type="ECO:0000256" key="11">
    <source>
        <dbReference type="NCBIfam" id="TIGR00551"/>
    </source>
</evidence>
<evidence type="ECO:0000256" key="8">
    <source>
        <dbReference type="ARBA" id="ARBA00022827"/>
    </source>
</evidence>
<dbReference type="GO" id="GO:0005737">
    <property type="term" value="C:cytoplasm"/>
    <property type="evidence" value="ECO:0007669"/>
    <property type="project" value="UniProtKB-SubCell"/>
</dbReference>
<name>A0A0L0QL05_VIRPA</name>
<dbReference type="PRINTS" id="PR00368">
    <property type="entry name" value="FADPNR"/>
</dbReference>
<comment type="caution">
    <text evidence="16">The sequence shown here is derived from an EMBL/GenBank/DDBJ whole genome shotgun (WGS) entry which is preliminary data.</text>
</comment>
<evidence type="ECO:0000313" key="17">
    <source>
        <dbReference type="Proteomes" id="UP000036780"/>
    </source>
</evidence>
<evidence type="ECO:0000256" key="13">
    <source>
        <dbReference type="RuleBase" id="RU362049"/>
    </source>
</evidence>
<dbReference type="EC" id="1.4.3.16" evidence="4 11"/>
<reference evidence="17" key="1">
    <citation type="submission" date="2015-07" db="EMBL/GenBank/DDBJ databases">
        <title>Fjat-10053 dsm26.</title>
        <authorList>
            <person name="Liu B."/>
            <person name="Wang J."/>
            <person name="Zhu Y."/>
            <person name="Liu G."/>
            <person name="Chen Q."/>
            <person name="Chen Z."/>
            <person name="Lan J."/>
            <person name="Che J."/>
            <person name="Ge C."/>
            <person name="Shi H."/>
            <person name="Pan Z."/>
            <person name="Liu X."/>
        </authorList>
    </citation>
    <scope>NUCLEOTIDE SEQUENCE [LARGE SCALE GENOMIC DNA]</scope>
    <source>
        <strain evidence="17">DSM 26</strain>
    </source>
</reference>
<evidence type="ECO:0000256" key="1">
    <source>
        <dbReference type="ARBA" id="ARBA00001974"/>
    </source>
</evidence>
<protein>
    <recommendedName>
        <fullName evidence="5 11">L-aspartate oxidase</fullName>
        <ecNumber evidence="4 11">1.4.3.16</ecNumber>
    </recommendedName>
</protein>
<evidence type="ECO:0000256" key="9">
    <source>
        <dbReference type="ARBA" id="ARBA00023002"/>
    </source>
</evidence>
<evidence type="ECO:0000256" key="4">
    <source>
        <dbReference type="ARBA" id="ARBA00012173"/>
    </source>
</evidence>
<dbReference type="FunFam" id="3.90.700.10:FF:000002">
    <property type="entry name" value="L-aspartate oxidase"/>
    <property type="match status" value="1"/>
</dbReference>
<dbReference type="InterPro" id="IPR027477">
    <property type="entry name" value="Succ_DH/fumarate_Rdtase_cat_sf"/>
</dbReference>
<dbReference type="InterPro" id="IPR005288">
    <property type="entry name" value="NadB"/>
</dbReference>
<accession>A0A0L0QL05</accession>
<evidence type="ECO:0000256" key="3">
    <source>
        <dbReference type="ARBA" id="ARBA00008562"/>
    </source>
</evidence>
<keyword evidence="17" id="KW-1185">Reference proteome</keyword>
<evidence type="ECO:0000259" key="15">
    <source>
        <dbReference type="Pfam" id="PF02910"/>
    </source>
</evidence>
<feature type="domain" description="FAD-dependent oxidoreductase 2 FAD-binding" evidence="14">
    <location>
        <begin position="17"/>
        <end position="384"/>
    </location>
</feature>
<evidence type="ECO:0000256" key="6">
    <source>
        <dbReference type="ARBA" id="ARBA00022630"/>
    </source>
</evidence>
<dbReference type="InterPro" id="IPR003953">
    <property type="entry name" value="FAD-dep_OxRdtase_2_FAD-bd"/>
</dbReference>
<dbReference type="SUPFAM" id="SSF56425">
    <property type="entry name" value="Succinate dehydrogenase/fumarate reductase flavoprotein, catalytic domain"/>
    <property type="match status" value="1"/>
</dbReference>
<dbReference type="SUPFAM" id="SSF46977">
    <property type="entry name" value="Succinate dehydrogenase/fumarate reductase flavoprotein C-terminal domain"/>
    <property type="match status" value="1"/>
</dbReference>
<dbReference type="Gene3D" id="3.90.700.10">
    <property type="entry name" value="Succinate dehydrogenase/fumarate reductase flavoprotein, catalytic domain"/>
    <property type="match status" value="1"/>
</dbReference>
<keyword evidence="6 13" id="KW-0285">Flavoprotein</keyword>
<keyword evidence="8 13" id="KW-0274">FAD</keyword>
<evidence type="ECO:0000256" key="12">
    <source>
        <dbReference type="PIRSR" id="PIRSR000171-1"/>
    </source>
</evidence>
<dbReference type="PIRSF" id="PIRSF000171">
    <property type="entry name" value="SDHA_APRA_LASPO"/>
    <property type="match status" value="1"/>
</dbReference>
<dbReference type="OrthoDB" id="9806724at2"/>
<dbReference type="Pfam" id="PF00890">
    <property type="entry name" value="FAD_binding_2"/>
    <property type="match status" value="1"/>
</dbReference>
<dbReference type="GO" id="GO:0034628">
    <property type="term" value="P:'de novo' NAD+ biosynthetic process from L-aspartate"/>
    <property type="evidence" value="ECO:0007669"/>
    <property type="project" value="TreeGrafter"/>
</dbReference>
<comment type="subcellular location">
    <subcellularLocation>
        <location evidence="13">Cytoplasm</location>
    </subcellularLocation>
</comment>
<dbReference type="NCBIfam" id="TIGR00551">
    <property type="entry name" value="nadB"/>
    <property type="match status" value="1"/>
</dbReference>
<keyword evidence="7 13" id="KW-0662">Pyridine nucleotide biosynthesis</keyword>
<comment type="pathway">
    <text evidence="2 13">Cofactor biosynthesis; NAD(+) biosynthesis; iminoaspartate from L-aspartate (oxidase route): step 1/1.</text>
</comment>
<dbReference type="GO" id="GO:0033765">
    <property type="term" value="F:steroid dehydrogenase activity, acting on the CH-CH group of donors"/>
    <property type="evidence" value="ECO:0007669"/>
    <property type="project" value="UniProtKB-ARBA"/>
</dbReference>
<evidence type="ECO:0000256" key="7">
    <source>
        <dbReference type="ARBA" id="ARBA00022642"/>
    </source>
</evidence>
<gene>
    <name evidence="16" type="ORF">AFK71_10205</name>
</gene>
<dbReference type="Gene3D" id="3.50.50.60">
    <property type="entry name" value="FAD/NAD(P)-binding domain"/>
    <property type="match status" value="1"/>
</dbReference>
<comment type="similarity">
    <text evidence="3 13">Belongs to the FAD-dependent oxidoreductase 2 family. NadB subfamily.</text>
</comment>
<evidence type="ECO:0000256" key="5">
    <source>
        <dbReference type="ARBA" id="ARBA00021901"/>
    </source>
</evidence>
<dbReference type="PANTHER" id="PTHR42716:SF2">
    <property type="entry name" value="L-ASPARTATE OXIDASE, CHLOROPLASTIC"/>
    <property type="match status" value="1"/>
</dbReference>
<keyword evidence="9 13" id="KW-0560">Oxidoreductase</keyword>
<dbReference type="GO" id="GO:0008734">
    <property type="term" value="F:L-aspartate oxidase activity"/>
    <property type="evidence" value="ECO:0007669"/>
    <property type="project" value="UniProtKB-UniRule"/>
</dbReference>
<dbReference type="UniPathway" id="UPA00253">
    <property type="reaction ID" value="UER00326"/>
</dbReference>
<comment type="catalytic activity">
    <reaction evidence="10">
        <text>L-aspartate + O2 = iminosuccinate + H2O2</text>
        <dbReference type="Rhea" id="RHEA:25876"/>
        <dbReference type="ChEBI" id="CHEBI:15379"/>
        <dbReference type="ChEBI" id="CHEBI:16240"/>
        <dbReference type="ChEBI" id="CHEBI:29991"/>
        <dbReference type="ChEBI" id="CHEBI:77875"/>
        <dbReference type="EC" id="1.4.3.16"/>
    </reaction>
    <physiologicalReaction direction="left-to-right" evidence="10">
        <dbReference type="Rhea" id="RHEA:25877"/>
    </physiologicalReaction>
</comment>
<proteinExistence type="inferred from homology"/>
<dbReference type="AlphaFoldDB" id="A0A0L0QL05"/>
<dbReference type="InterPro" id="IPR036188">
    <property type="entry name" value="FAD/NAD-bd_sf"/>
</dbReference>
<sequence>MCQDICKKGEFTVKGTDIIIIGSGIAALQLACQLKEQFNVMIITKGYIKDSNSYRAQGGIAAAISATDSLYDHYMDTITAADEHGHAAAIHTLVTEGRQIIKDWIRVAPFDMHSDGNIALGLEGAHSKARITHCGGDQTGKYMTEFLLRQLYLSKRVQWLENKMVIDLLQNKAERCIGVITKDIDGSCHTYVAPHVVLATGGAGELYASTSNTWSVAGDGVALAYRVGAKLSDMEFFQFHPTLLHINGRSIGLVSEAVRGAGATLKNDLNEQFMVHVHPLGDLAPRHIVAHEIFQQIKAGRKVYLDITPVKDFSSRFPAITNMCKQHGVSIQKGKIPVVPGAHFMIGGVVIDDWGATSVKGLYAIGEVAASGVHGANRLASNSLLEGLVYGKRLAAYIVQQHDNLQTIDFTPKKQHREQLTKLPFTKQELQQSMMQAVGIIRDHDCLSKQLRWLDAYQIDPFKQIEQSDRSTIQVYFMWIAARLITEAALHRTETRGCHIRSDFPNKDNEYWLQKRIVHFKSTNRMEVTYDQPYTIKHHA</sequence>
<dbReference type="InterPro" id="IPR037099">
    <property type="entry name" value="Fum_R/Succ_DH_flav-like_C_sf"/>
</dbReference>
<feature type="active site" description="Proton acceptor" evidence="12">
    <location>
        <position position="286"/>
    </location>
</feature>
<comment type="function">
    <text evidence="13">Catalyzes the oxidation of L-aspartate to iminoaspartate.</text>
</comment>
<dbReference type="Gene3D" id="1.20.58.100">
    <property type="entry name" value="Fumarate reductase/succinate dehydrogenase flavoprotein-like, C-terminal domain"/>
    <property type="match status" value="1"/>
</dbReference>
<feature type="domain" description="Fumarate reductase/succinate dehydrogenase flavoprotein-like C-terminal" evidence="15">
    <location>
        <begin position="428"/>
        <end position="531"/>
    </location>
</feature>
<comment type="cofactor">
    <cofactor evidence="1 13">
        <name>FAD</name>
        <dbReference type="ChEBI" id="CHEBI:57692"/>
    </cofactor>
</comment>
<dbReference type="NCBIfam" id="NF005978">
    <property type="entry name" value="PRK08071.1"/>
    <property type="match status" value="1"/>
</dbReference>
<dbReference type="InterPro" id="IPR015939">
    <property type="entry name" value="Fum_Rdtase/Succ_DH_flav-like_C"/>
</dbReference>
<dbReference type="Pfam" id="PF02910">
    <property type="entry name" value="Succ_DH_flav_C"/>
    <property type="match status" value="1"/>
</dbReference>